<evidence type="ECO:0000313" key="1">
    <source>
        <dbReference type="EMBL" id="TCS39095.1"/>
    </source>
</evidence>
<dbReference type="Proteomes" id="UP000295382">
    <property type="component" value="Unassembled WGS sequence"/>
</dbReference>
<gene>
    <name evidence="1" type="ORF">EDC30_10145</name>
</gene>
<reference evidence="1 2" key="1">
    <citation type="submission" date="2019-03" db="EMBL/GenBank/DDBJ databases">
        <title>Genomic Encyclopedia of Type Strains, Phase IV (KMG-IV): sequencing the most valuable type-strain genomes for metagenomic binning, comparative biology and taxonomic classification.</title>
        <authorList>
            <person name="Goeker M."/>
        </authorList>
    </citation>
    <scope>NUCLEOTIDE SEQUENCE [LARGE SCALE GENOMIC DNA]</scope>
    <source>
        <strain evidence="1 2">DSM 7445</strain>
    </source>
</reference>
<organism evidence="1 2">
    <name type="scientific">Paucimonas lemoignei</name>
    <name type="common">Pseudomonas lemoignei</name>
    <dbReference type="NCBI Taxonomy" id="29443"/>
    <lineage>
        <taxon>Bacteria</taxon>
        <taxon>Pseudomonadati</taxon>
        <taxon>Pseudomonadota</taxon>
        <taxon>Betaproteobacteria</taxon>
        <taxon>Burkholderiales</taxon>
        <taxon>Burkholderiaceae</taxon>
        <taxon>Paucimonas</taxon>
    </lineage>
</organism>
<dbReference type="AlphaFoldDB" id="A0A4R3I337"/>
<evidence type="ECO:0000313" key="2">
    <source>
        <dbReference type="Proteomes" id="UP000295382"/>
    </source>
</evidence>
<keyword evidence="2" id="KW-1185">Reference proteome</keyword>
<proteinExistence type="predicted"/>
<dbReference type="EMBL" id="SLZQ01000001">
    <property type="protein sequence ID" value="TCS39095.1"/>
    <property type="molecule type" value="Genomic_DNA"/>
</dbReference>
<accession>A0A4R3I337</accession>
<sequence>MDRSEPSGCVTAVLFAGSLLRRLLCGVAIKYKTVVKGNTQYSKKVIMPAITECSVSDISNTT</sequence>
<comment type="caution">
    <text evidence="1">The sequence shown here is derived from an EMBL/GenBank/DDBJ whole genome shotgun (WGS) entry which is preliminary data.</text>
</comment>
<name>A0A4R3I337_PAULE</name>
<protein>
    <submittedName>
        <fullName evidence="1">Uncharacterized protein</fullName>
    </submittedName>
</protein>